<dbReference type="PANTHER" id="PTHR35849">
    <property type="entry name" value="BLR2341 PROTEIN"/>
    <property type="match status" value="1"/>
</dbReference>
<name>A0A432W2N8_9GAMM</name>
<keyword evidence="3" id="KW-1185">Reference proteome</keyword>
<protein>
    <submittedName>
        <fullName evidence="2">Anti-sigma B factor antagonist</fullName>
    </submittedName>
</protein>
<evidence type="ECO:0000313" key="3">
    <source>
        <dbReference type="Proteomes" id="UP000288395"/>
    </source>
</evidence>
<dbReference type="SUPFAM" id="SSF52091">
    <property type="entry name" value="SpoIIaa-like"/>
    <property type="match status" value="1"/>
</dbReference>
<gene>
    <name evidence="2" type="ORF">CWE08_02295</name>
</gene>
<feature type="domain" description="STAS" evidence="1">
    <location>
        <begin position="13"/>
        <end position="104"/>
    </location>
</feature>
<dbReference type="OrthoDB" id="5900662at2"/>
<dbReference type="InterPro" id="IPR002645">
    <property type="entry name" value="STAS_dom"/>
</dbReference>
<accession>A0A432W2N8</accession>
<sequence>MADLSFEVQDDGVHVAGKLNRDNVGDAWRSRHDWLGESGELVLDFSSVEQVDSSGIAMLIQLIAELSASERSLSLRNTNNQLRQFAEVSGVTELLSLSYEDTEQ</sequence>
<dbReference type="AlphaFoldDB" id="A0A432W2N8"/>
<dbReference type="InterPro" id="IPR036513">
    <property type="entry name" value="STAS_dom_sf"/>
</dbReference>
<dbReference type="PANTHER" id="PTHR35849:SF1">
    <property type="entry name" value="INTERMEMBRANE PHOSPHOLIPID TRANSPORT SYSTEM BINDING PROTEIN MLAB"/>
    <property type="match status" value="1"/>
</dbReference>
<comment type="caution">
    <text evidence="2">The sequence shown here is derived from an EMBL/GenBank/DDBJ whole genome shotgun (WGS) entry which is preliminary data.</text>
</comment>
<dbReference type="InterPro" id="IPR058548">
    <property type="entry name" value="MlaB-like_STAS"/>
</dbReference>
<proteinExistence type="predicted"/>
<evidence type="ECO:0000259" key="1">
    <source>
        <dbReference type="PROSITE" id="PS50801"/>
    </source>
</evidence>
<organism evidence="2 3">
    <name type="scientific">Aliidiomarina iranensis</name>
    <dbReference type="NCBI Taxonomy" id="1434071"/>
    <lineage>
        <taxon>Bacteria</taxon>
        <taxon>Pseudomonadati</taxon>
        <taxon>Pseudomonadota</taxon>
        <taxon>Gammaproteobacteria</taxon>
        <taxon>Alteromonadales</taxon>
        <taxon>Idiomarinaceae</taxon>
        <taxon>Aliidiomarina</taxon>
    </lineage>
</organism>
<dbReference type="RefSeq" id="WP_126765197.1">
    <property type="nucleotide sequence ID" value="NZ_PIPJ01000001.1"/>
</dbReference>
<dbReference type="Pfam" id="PF13466">
    <property type="entry name" value="STAS_2"/>
    <property type="match status" value="1"/>
</dbReference>
<dbReference type="CDD" id="cd07043">
    <property type="entry name" value="STAS_anti-anti-sigma_factors"/>
    <property type="match status" value="1"/>
</dbReference>
<dbReference type="EMBL" id="PIPJ01000001">
    <property type="protein sequence ID" value="RUO23497.1"/>
    <property type="molecule type" value="Genomic_DNA"/>
</dbReference>
<evidence type="ECO:0000313" key="2">
    <source>
        <dbReference type="EMBL" id="RUO23497.1"/>
    </source>
</evidence>
<dbReference type="InterPro" id="IPR052746">
    <property type="entry name" value="MlaB_ABC_Transporter"/>
</dbReference>
<dbReference type="Proteomes" id="UP000288395">
    <property type="component" value="Unassembled WGS sequence"/>
</dbReference>
<dbReference type="PROSITE" id="PS50801">
    <property type="entry name" value="STAS"/>
    <property type="match status" value="1"/>
</dbReference>
<reference evidence="3" key="1">
    <citation type="journal article" date="2018" name="Front. Microbiol.">
        <title>Genome-Based Analysis Reveals the Taxonomy and Diversity of the Family Idiomarinaceae.</title>
        <authorList>
            <person name="Liu Y."/>
            <person name="Lai Q."/>
            <person name="Shao Z."/>
        </authorList>
    </citation>
    <scope>NUCLEOTIDE SEQUENCE [LARGE SCALE GENOMIC DNA]</scope>
    <source>
        <strain evidence="3">GBPy7</strain>
    </source>
</reference>
<dbReference type="Gene3D" id="3.30.750.24">
    <property type="entry name" value="STAS domain"/>
    <property type="match status" value="1"/>
</dbReference>